<dbReference type="Pfam" id="PF07660">
    <property type="entry name" value="STN"/>
    <property type="match status" value="1"/>
</dbReference>
<evidence type="ECO:0000313" key="10">
    <source>
        <dbReference type="EMBL" id="MBD1425491.1"/>
    </source>
</evidence>
<sequence length="1071" mass="116777">MLCFANVHGQRVNLHYQQVQLKKVLVDISKQSGYTFIYDEKDLSPIFPVSITVENGNIKEALDALFEGKPLVYQIKGKSIAVIRVPKNLSSHLEEKSTTQQRTIKGKVTNRNGEPLAGVTVALKGTSTATSTGGDGTYSIVAPPEQGVLIFDYMGFATQEVVIDGKAEINMVLEEQLSDLDEVVVVGYGTQRKSDLTGAVASVDEKDFNKGPLISADQLIQGKVSGVQMLNNSGQPGGASTVRIRGNSAVTGSGQPLYVVDGVALDGRTSRPNQSGGIGTSPAGNPLSFINPTDIASIQVLKDASATAIYGSRAAYGVVLITTKRGQEGGVKIDINSSGGVANIMRNIDILNGNQYRDALNKYGFTTGDYGEDVDALGVVLRTAYNQNHNLSLSGGNVDNKYRTSFGYQDQQGIVQKTGFKRYSGAFNGNFKMLESKKLGLDVNLLTSHNMENIAPVVTDAGASGSLIGQALAWNPTRPLRNTDGSLAIEQGNIINPLAMSEAYDDRANVTNILASLSPFYKFNDWLEYRMLLSVNYSKGERRSSTRSFINIQGIQADPENDFAGGYASVANNELITKQLTHTLSFNKEVATDLNLNAVVGFEYMDFMNRGTDMNARGFGDIAVNYTDIMQATAPGNRNINSFYDPTTQLQSYFGRATFNLKERYLLTATVRIDGSTKFGENNRYGTFPSFAAAWNIKNEEFMSSTTWLSELKLRAGWGKTGNQEFPSGSSQRRYSIGFGSGEQTRPINNNENTDLRWQSDEQINIGADFGFFDGRLRGTVDFFHKKTTDLLFPQTPQYPASPDASITWINLPGEVINKGIELNLNGVVVENDDFRWDIGGNLTFVKNRVQNLGESEIIRTGSLSGQGLSDVTVQVVQNDYPLFAFVTREYLGLDEEGFSRFTDDGFVFRRVGNPNPRVLLGFSTGIDYKRFSFNANFNGVIGQDIYNNTANSVLPISNLGSRNIASELMKQGILESPANPIAASSRYIENGSYLKLANATLNYRIGDIGSSIKNLGVFLNGQNLFVITKYKGFDPEVNVNKSVNSVPSAGIDNVTYPAARTFNIGVNFSL</sequence>
<dbReference type="NCBIfam" id="TIGR04056">
    <property type="entry name" value="OMP_RagA_SusC"/>
    <property type="match status" value="1"/>
</dbReference>
<comment type="caution">
    <text evidence="10">The sequence shown here is derived from an EMBL/GenBank/DDBJ whole genome shotgun (WGS) entry which is preliminary data.</text>
</comment>
<dbReference type="Pfam" id="PF13715">
    <property type="entry name" value="CarbopepD_reg_2"/>
    <property type="match status" value="1"/>
</dbReference>
<reference evidence="10 11" key="1">
    <citation type="submission" date="2020-08" db="EMBL/GenBank/DDBJ databases">
        <title>Sphingobacterium sp. DN00404 isolated from aquaculture water.</title>
        <authorList>
            <person name="Zhang M."/>
        </authorList>
    </citation>
    <scope>NUCLEOTIDE SEQUENCE [LARGE SCALE GENOMIC DNA]</scope>
    <source>
        <strain evidence="10 11">KCTC 32294</strain>
    </source>
</reference>
<evidence type="ECO:0000256" key="8">
    <source>
        <dbReference type="SAM" id="MobiDB-lite"/>
    </source>
</evidence>
<evidence type="ECO:0000256" key="7">
    <source>
        <dbReference type="PROSITE-ProRule" id="PRU01360"/>
    </source>
</evidence>
<dbReference type="InterPro" id="IPR023996">
    <property type="entry name" value="TonB-dep_OMP_SusC/RagA"/>
</dbReference>
<dbReference type="Gene3D" id="2.40.170.20">
    <property type="entry name" value="TonB-dependent receptor, beta-barrel domain"/>
    <property type="match status" value="1"/>
</dbReference>
<dbReference type="InterPro" id="IPR011662">
    <property type="entry name" value="Secretin/TonB_short_N"/>
</dbReference>
<feature type="domain" description="Secretin/TonB short N-terminal" evidence="9">
    <location>
        <begin position="34"/>
        <end position="85"/>
    </location>
</feature>
<comment type="similarity">
    <text evidence="7">Belongs to the TonB-dependent receptor family.</text>
</comment>
<dbReference type="EMBL" id="JACNYK010000002">
    <property type="protein sequence ID" value="MBD1425491.1"/>
    <property type="molecule type" value="Genomic_DNA"/>
</dbReference>
<dbReference type="InterPro" id="IPR036942">
    <property type="entry name" value="Beta-barrel_TonB_sf"/>
</dbReference>
<evidence type="ECO:0000256" key="6">
    <source>
        <dbReference type="ARBA" id="ARBA00023237"/>
    </source>
</evidence>
<dbReference type="SUPFAM" id="SSF56935">
    <property type="entry name" value="Porins"/>
    <property type="match status" value="1"/>
</dbReference>
<dbReference type="InterPro" id="IPR039426">
    <property type="entry name" value="TonB-dep_rcpt-like"/>
</dbReference>
<dbReference type="PROSITE" id="PS52016">
    <property type="entry name" value="TONB_DEPENDENT_REC_3"/>
    <property type="match status" value="1"/>
</dbReference>
<evidence type="ECO:0000256" key="1">
    <source>
        <dbReference type="ARBA" id="ARBA00004571"/>
    </source>
</evidence>
<dbReference type="InterPro" id="IPR037066">
    <property type="entry name" value="Plug_dom_sf"/>
</dbReference>
<dbReference type="NCBIfam" id="TIGR04057">
    <property type="entry name" value="SusC_RagA_signa"/>
    <property type="match status" value="1"/>
</dbReference>
<keyword evidence="4 7" id="KW-0812">Transmembrane</keyword>
<evidence type="ECO:0000256" key="5">
    <source>
        <dbReference type="ARBA" id="ARBA00023136"/>
    </source>
</evidence>
<dbReference type="Proteomes" id="UP000606494">
    <property type="component" value="Unassembled WGS sequence"/>
</dbReference>
<dbReference type="Gene3D" id="2.60.40.1120">
    <property type="entry name" value="Carboxypeptidase-like, regulatory domain"/>
    <property type="match status" value="1"/>
</dbReference>
<accession>A0ABR7Y2J9</accession>
<dbReference type="InterPro" id="IPR008969">
    <property type="entry name" value="CarboxyPept-like_regulatory"/>
</dbReference>
<dbReference type="InterPro" id="IPR023997">
    <property type="entry name" value="TonB-dep_OMP_SusC/RagA_CS"/>
</dbReference>
<evidence type="ECO:0000256" key="2">
    <source>
        <dbReference type="ARBA" id="ARBA00022448"/>
    </source>
</evidence>
<proteinExistence type="inferred from homology"/>
<dbReference type="InterPro" id="IPR012910">
    <property type="entry name" value="Plug_dom"/>
</dbReference>
<evidence type="ECO:0000259" key="9">
    <source>
        <dbReference type="SMART" id="SM00965"/>
    </source>
</evidence>
<dbReference type="SUPFAM" id="SSF49464">
    <property type="entry name" value="Carboxypeptidase regulatory domain-like"/>
    <property type="match status" value="1"/>
</dbReference>
<keyword evidence="2 7" id="KW-0813">Transport</keyword>
<keyword evidence="11" id="KW-1185">Reference proteome</keyword>
<keyword evidence="6 7" id="KW-0998">Cell outer membrane</keyword>
<dbReference type="SMART" id="SM00965">
    <property type="entry name" value="STN"/>
    <property type="match status" value="1"/>
</dbReference>
<evidence type="ECO:0000256" key="4">
    <source>
        <dbReference type="ARBA" id="ARBA00022692"/>
    </source>
</evidence>
<organism evidence="10 11">
    <name type="scientific">Sphingobacterium arenae</name>
    <dbReference type="NCBI Taxonomy" id="1280598"/>
    <lineage>
        <taxon>Bacteria</taxon>
        <taxon>Pseudomonadati</taxon>
        <taxon>Bacteroidota</taxon>
        <taxon>Sphingobacteriia</taxon>
        <taxon>Sphingobacteriales</taxon>
        <taxon>Sphingobacteriaceae</taxon>
        <taxon>Sphingobacterium</taxon>
    </lineage>
</organism>
<evidence type="ECO:0000313" key="11">
    <source>
        <dbReference type="Proteomes" id="UP000606494"/>
    </source>
</evidence>
<comment type="subcellular location">
    <subcellularLocation>
        <location evidence="1 7">Cell outer membrane</location>
        <topology evidence="1 7">Multi-pass membrane protein</topology>
    </subcellularLocation>
</comment>
<feature type="region of interest" description="Disordered" evidence="8">
    <location>
        <begin position="721"/>
        <end position="753"/>
    </location>
</feature>
<protein>
    <submittedName>
        <fullName evidence="10">SusC/RagA family TonB-linked outer membrane protein</fullName>
    </submittedName>
</protein>
<feature type="compositionally biased region" description="Polar residues" evidence="8">
    <location>
        <begin position="742"/>
        <end position="753"/>
    </location>
</feature>
<dbReference type="Pfam" id="PF07715">
    <property type="entry name" value="Plug"/>
    <property type="match status" value="1"/>
</dbReference>
<gene>
    <name evidence="10" type="ORF">H8B17_07865</name>
</gene>
<name>A0ABR7Y2J9_9SPHI</name>
<keyword evidence="5 7" id="KW-0472">Membrane</keyword>
<dbReference type="Gene3D" id="2.170.130.10">
    <property type="entry name" value="TonB-dependent receptor, plug domain"/>
    <property type="match status" value="1"/>
</dbReference>
<keyword evidence="3 7" id="KW-1134">Transmembrane beta strand</keyword>
<feature type="compositionally biased region" description="Polar residues" evidence="8">
    <location>
        <begin position="721"/>
        <end position="734"/>
    </location>
</feature>
<evidence type="ECO:0000256" key="3">
    <source>
        <dbReference type="ARBA" id="ARBA00022452"/>
    </source>
</evidence>